<dbReference type="Proteomes" id="UP001063698">
    <property type="component" value="Chromosome"/>
</dbReference>
<dbReference type="InterPro" id="IPR036291">
    <property type="entry name" value="NAD(P)-bd_dom_sf"/>
</dbReference>
<dbReference type="SMART" id="SM00881">
    <property type="entry name" value="CoA_binding"/>
    <property type="match status" value="1"/>
</dbReference>
<evidence type="ECO:0000256" key="1">
    <source>
        <dbReference type="ARBA" id="ARBA00022598"/>
    </source>
</evidence>
<feature type="domain" description="CoA-binding" evidence="4">
    <location>
        <begin position="5"/>
        <end position="99"/>
    </location>
</feature>
<protein>
    <submittedName>
        <fullName evidence="5">CoA-binding protein</fullName>
    </submittedName>
</protein>
<keyword evidence="2" id="KW-0547">Nucleotide-binding</keyword>
<dbReference type="Pfam" id="PF13380">
    <property type="entry name" value="CoA_binding_2"/>
    <property type="match status" value="1"/>
</dbReference>
<keyword evidence="3" id="KW-0067">ATP-binding</keyword>
<gene>
    <name evidence="5" type="ORF">IPA_08920</name>
</gene>
<dbReference type="GO" id="GO:0005524">
    <property type="term" value="F:ATP binding"/>
    <property type="evidence" value="ECO:0007669"/>
    <property type="project" value="UniProtKB-KW"/>
</dbReference>
<evidence type="ECO:0000313" key="6">
    <source>
        <dbReference type="Proteomes" id="UP001063698"/>
    </source>
</evidence>
<dbReference type="InterPro" id="IPR003781">
    <property type="entry name" value="CoA-bd"/>
</dbReference>
<dbReference type="InterPro" id="IPR032875">
    <property type="entry name" value="Succ_CoA_lig_flav_dom"/>
</dbReference>
<dbReference type="Pfam" id="PF13607">
    <property type="entry name" value="Succ_CoA_lig"/>
    <property type="match status" value="1"/>
</dbReference>
<keyword evidence="1" id="KW-0436">Ligase</keyword>
<proteinExistence type="predicted"/>
<dbReference type="PANTHER" id="PTHR43334:SF2">
    <property type="entry name" value="ACETATE--COA LIGASE [ADP-FORMING]"/>
    <property type="match status" value="1"/>
</dbReference>
<name>A0A977KA46_9CREN</name>
<evidence type="ECO:0000256" key="3">
    <source>
        <dbReference type="ARBA" id="ARBA00022840"/>
    </source>
</evidence>
<dbReference type="InterPro" id="IPR051538">
    <property type="entry name" value="Acyl-CoA_Synth/Transferase"/>
</dbReference>
<dbReference type="InterPro" id="IPR016102">
    <property type="entry name" value="Succinyl-CoA_synth-like"/>
</dbReference>
<dbReference type="Gene3D" id="3.40.50.261">
    <property type="entry name" value="Succinyl-CoA synthetase domains"/>
    <property type="match status" value="2"/>
</dbReference>
<accession>A0A977KA46</accession>
<evidence type="ECO:0000259" key="4">
    <source>
        <dbReference type="SMART" id="SM00881"/>
    </source>
</evidence>
<dbReference type="Gene3D" id="3.40.50.720">
    <property type="entry name" value="NAD(P)-binding Rossmann-like Domain"/>
    <property type="match status" value="1"/>
</dbReference>
<reference evidence="5" key="1">
    <citation type="submission" date="2013-11" db="EMBL/GenBank/DDBJ databases">
        <title>Comparative genomics of Ignicoccus.</title>
        <authorList>
            <person name="Podar M."/>
        </authorList>
    </citation>
    <scope>NUCLEOTIDE SEQUENCE</scope>
    <source>
        <strain evidence="5">DSM 13166</strain>
    </source>
</reference>
<dbReference type="GO" id="GO:0016874">
    <property type="term" value="F:ligase activity"/>
    <property type="evidence" value="ECO:0007669"/>
    <property type="project" value="UniProtKB-KW"/>
</dbReference>
<dbReference type="KEGG" id="ipc:IPA_08920"/>
<dbReference type="SUPFAM" id="SSF51735">
    <property type="entry name" value="NAD(P)-binding Rossmann-fold domains"/>
    <property type="match status" value="1"/>
</dbReference>
<evidence type="ECO:0000313" key="5">
    <source>
        <dbReference type="EMBL" id="UXD21859.1"/>
    </source>
</evidence>
<sequence>MLDAFFEPRSVAIIGATPKPRKPGYIILTNMKTRFKGKLYAVNPKYKNVLGVPCFPSILDVSDEVDLAIVVVPNRVVEKVIDDVIKKDVKAVIIITAGFSEIGNKELEERVKERLREHGIRAIGPNCLGVYYYPGGVDTFFFREPGTPRPPPSDLAIISQSGALAASIMDTAASRGIGIGAAISLGNRIDVGEAELLPYLRSKGFKSFLLYIEGLRDGEGKSFLEALSLISDSKVLIYKGGRTKVSQRATASHTASVAGSYKVFKDVVEEFGGAVAEDPGEIMAFASAVQYMDIPKGNKLLVVTDAGGVGVQLADALGDLYDMPKPLSKELEVQLPPHVRPNNPMDVGGDADDARYELVLKTLSKRYDLVIVAALLESPGTTPYIADIVKEVQEETGVPHLLLSSGGKYSEVLELRARELGLGFAKGVEEAIAAAKVLWRIRKTKEILAKRLRCQKAISV</sequence>
<dbReference type="PANTHER" id="PTHR43334">
    <property type="entry name" value="ACETATE--COA LIGASE [ADP-FORMING]"/>
    <property type="match status" value="1"/>
</dbReference>
<organism evidence="5 6">
    <name type="scientific">Ignicoccus pacificus DSM 13166</name>
    <dbReference type="NCBI Taxonomy" id="940294"/>
    <lineage>
        <taxon>Archaea</taxon>
        <taxon>Thermoproteota</taxon>
        <taxon>Thermoprotei</taxon>
        <taxon>Desulfurococcales</taxon>
        <taxon>Desulfurococcaceae</taxon>
        <taxon>Ignicoccus</taxon>
    </lineage>
</organism>
<evidence type="ECO:0000256" key="2">
    <source>
        <dbReference type="ARBA" id="ARBA00022741"/>
    </source>
</evidence>
<dbReference type="EMBL" id="CP006868">
    <property type="protein sequence ID" value="UXD21859.1"/>
    <property type="molecule type" value="Genomic_DNA"/>
</dbReference>
<keyword evidence="6" id="KW-1185">Reference proteome</keyword>
<dbReference type="SUPFAM" id="SSF52210">
    <property type="entry name" value="Succinyl-CoA synthetase domains"/>
    <property type="match status" value="2"/>
</dbReference>
<dbReference type="AlphaFoldDB" id="A0A977KA46"/>